<dbReference type="KEGG" id="pstg:E8M01_31825"/>
<proteinExistence type="predicted"/>
<evidence type="ECO:0000259" key="2">
    <source>
        <dbReference type="PROSITE" id="PS50043"/>
    </source>
</evidence>
<dbReference type="SMART" id="SM00421">
    <property type="entry name" value="HTH_LUXR"/>
    <property type="match status" value="1"/>
</dbReference>
<dbReference type="SUPFAM" id="SSF52172">
    <property type="entry name" value="CheY-like"/>
    <property type="match status" value="1"/>
</dbReference>
<dbReference type="PROSITE" id="PS00622">
    <property type="entry name" value="HTH_LUXR_1"/>
    <property type="match status" value="1"/>
</dbReference>
<sequence>MRTISTTLVEVNPIFREGVGKILDGTMFRVVASVAKADELKPTASSELRAMLVILGASDDIGVTEQNIRALRQRFTEARIVVLADRYNCDELVEVFRLSVNGYLAKSISGAALIKSLELVMLGENIFPSAILMRIIDMQAPVSDAGRDDDVLEDTPIEQSPCLLSAREAQISRCLISGQSNKVIARNFNITEATVKVHIKAVLRKIGVRNRTQAAVWAINHLAHPDIRLEINGEASNPTLPLLSSPDPANGNDGVAHRLDRRLFGI</sequence>
<dbReference type="Pfam" id="PF00196">
    <property type="entry name" value="GerE"/>
    <property type="match status" value="1"/>
</dbReference>
<evidence type="ECO:0000313" key="3">
    <source>
        <dbReference type="EMBL" id="QCI68416.1"/>
    </source>
</evidence>
<dbReference type="InterPro" id="IPR016032">
    <property type="entry name" value="Sig_transdc_resp-reg_C-effctor"/>
</dbReference>
<dbReference type="InterPro" id="IPR039420">
    <property type="entry name" value="WalR-like"/>
</dbReference>
<dbReference type="PRINTS" id="PR00038">
    <property type="entry name" value="HTHLUXR"/>
</dbReference>
<dbReference type="AlphaFoldDB" id="A0A4D7BGX5"/>
<dbReference type="InterPro" id="IPR000792">
    <property type="entry name" value="Tscrpt_reg_LuxR_C"/>
</dbReference>
<dbReference type="OrthoDB" id="7826527at2"/>
<dbReference type="SUPFAM" id="SSF46894">
    <property type="entry name" value="C-terminal effector domain of the bipartite response regulators"/>
    <property type="match status" value="1"/>
</dbReference>
<evidence type="ECO:0000256" key="1">
    <source>
        <dbReference type="ARBA" id="ARBA00023125"/>
    </source>
</evidence>
<dbReference type="GO" id="GO:0006355">
    <property type="term" value="P:regulation of DNA-templated transcription"/>
    <property type="evidence" value="ECO:0007669"/>
    <property type="project" value="InterPro"/>
</dbReference>
<feature type="domain" description="HTH luxR-type" evidence="2">
    <location>
        <begin position="157"/>
        <end position="222"/>
    </location>
</feature>
<dbReference type="PROSITE" id="PS50043">
    <property type="entry name" value="HTH_LUXR_2"/>
    <property type="match status" value="1"/>
</dbReference>
<dbReference type="RefSeq" id="WP_136963835.1">
    <property type="nucleotide sequence ID" value="NZ_CP039690.1"/>
</dbReference>
<dbReference type="CDD" id="cd06170">
    <property type="entry name" value="LuxR_C_like"/>
    <property type="match status" value="1"/>
</dbReference>
<dbReference type="Proteomes" id="UP000298781">
    <property type="component" value="Chromosome"/>
</dbReference>
<protein>
    <submittedName>
        <fullName evidence="3">Response regulator transcription factor</fullName>
    </submittedName>
</protein>
<gene>
    <name evidence="3" type="ORF">E8M01_31825</name>
</gene>
<dbReference type="Gene3D" id="3.40.50.2300">
    <property type="match status" value="1"/>
</dbReference>
<dbReference type="PANTHER" id="PTHR43214">
    <property type="entry name" value="TWO-COMPONENT RESPONSE REGULATOR"/>
    <property type="match status" value="1"/>
</dbReference>
<keyword evidence="1" id="KW-0238">DNA-binding</keyword>
<organism evidence="3 4">
    <name type="scientific">Phreatobacter stygius</name>
    <dbReference type="NCBI Taxonomy" id="1940610"/>
    <lineage>
        <taxon>Bacteria</taxon>
        <taxon>Pseudomonadati</taxon>
        <taxon>Pseudomonadota</taxon>
        <taxon>Alphaproteobacteria</taxon>
        <taxon>Hyphomicrobiales</taxon>
        <taxon>Phreatobacteraceae</taxon>
        <taxon>Phreatobacter</taxon>
    </lineage>
</organism>
<dbReference type="GO" id="GO:0003677">
    <property type="term" value="F:DNA binding"/>
    <property type="evidence" value="ECO:0007669"/>
    <property type="project" value="UniProtKB-KW"/>
</dbReference>
<name>A0A4D7BGX5_9HYPH</name>
<dbReference type="EMBL" id="CP039690">
    <property type="protein sequence ID" value="QCI68416.1"/>
    <property type="molecule type" value="Genomic_DNA"/>
</dbReference>
<evidence type="ECO:0000313" key="4">
    <source>
        <dbReference type="Proteomes" id="UP000298781"/>
    </source>
</evidence>
<reference evidence="3 4" key="1">
    <citation type="submission" date="2019-04" db="EMBL/GenBank/DDBJ databases">
        <title>Phreatobacter aquaticus sp. nov.</title>
        <authorList>
            <person name="Choi A."/>
        </authorList>
    </citation>
    <scope>NUCLEOTIDE SEQUENCE [LARGE SCALE GENOMIC DNA]</scope>
    <source>
        <strain evidence="3 4">KCTC 52518</strain>
    </source>
</reference>
<accession>A0A4D7BGX5</accession>
<dbReference type="InterPro" id="IPR011006">
    <property type="entry name" value="CheY-like_superfamily"/>
</dbReference>
<dbReference type="PANTHER" id="PTHR43214:SF42">
    <property type="entry name" value="TRANSCRIPTIONAL REGULATORY PROTEIN DESR"/>
    <property type="match status" value="1"/>
</dbReference>
<keyword evidence="4" id="KW-1185">Reference proteome</keyword>